<dbReference type="PANTHER" id="PTHR10434:SF11">
    <property type="entry name" value="1-ACYL-SN-GLYCEROL-3-PHOSPHATE ACYLTRANSFERASE"/>
    <property type="match status" value="1"/>
</dbReference>
<evidence type="ECO:0000256" key="1">
    <source>
        <dbReference type="ARBA" id="ARBA00005189"/>
    </source>
</evidence>
<organism evidence="5 6">
    <name type="scientific">Candidatus Nitronereus thalassa</name>
    <dbReference type="NCBI Taxonomy" id="3020898"/>
    <lineage>
        <taxon>Bacteria</taxon>
        <taxon>Pseudomonadati</taxon>
        <taxon>Nitrospirota</taxon>
        <taxon>Nitrospiria</taxon>
        <taxon>Nitrospirales</taxon>
        <taxon>Nitrospiraceae</taxon>
        <taxon>Candidatus Nitronereus</taxon>
    </lineage>
</organism>
<keyword evidence="2" id="KW-0808">Transferase</keyword>
<evidence type="ECO:0000256" key="3">
    <source>
        <dbReference type="ARBA" id="ARBA00023315"/>
    </source>
</evidence>
<sequence>MMISATWVYPFLKHLNSLVCRIMYGVKPRSPSPLPSHGPAILVSDHSTMGDPLVLLATAGRPLQFLMAHEIYERWGTRWVFRAFQVIPVRRGARDVGSIRAMMRVLDRGHVVALFPEGGIDNFRDESGHLGVAYLSAKTGVPVIPVSLRWKEKRPESMWGTICTPGSVVVRYGEPLSFARNPTPQRDQLEAMTAKIMQNIKRLGEAADVE</sequence>
<keyword evidence="6" id="KW-1185">Reference proteome</keyword>
<dbReference type="PANTHER" id="PTHR10434">
    <property type="entry name" value="1-ACYL-SN-GLYCEROL-3-PHOSPHATE ACYLTRANSFERASE"/>
    <property type="match status" value="1"/>
</dbReference>
<name>A0ABU3K6C9_9BACT</name>
<evidence type="ECO:0000256" key="2">
    <source>
        <dbReference type="ARBA" id="ARBA00022679"/>
    </source>
</evidence>
<proteinExistence type="predicted"/>
<evidence type="ECO:0000259" key="4">
    <source>
        <dbReference type="SMART" id="SM00563"/>
    </source>
</evidence>
<keyword evidence="3 5" id="KW-0012">Acyltransferase</keyword>
<dbReference type="GO" id="GO:0016746">
    <property type="term" value="F:acyltransferase activity"/>
    <property type="evidence" value="ECO:0007669"/>
    <property type="project" value="UniProtKB-KW"/>
</dbReference>
<evidence type="ECO:0000313" key="6">
    <source>
        <dbReference type="Proteomes" id="UP001250932"/>
    </source>
</evidence>
<comment type="pathway">
    <text evidence="1">Lipid metabolism.</text>
</comment>
<dbReference type="EMBL" id="JAQOUE010000001">
    <property type="protein sequence ID" value="MDT7041943.1"/>
    <property type="molecule type" value="Genomic_DNA"/>
</dbReference>
<dbReference type="Pfam" id="PF01553">
    <property type="entry name" value="Acyltransferase"/>
    <property type="match status" value="1"/>
</dbReference>
<reference evidence="5 6" key="1">
    <citation type="journal article" date="2023" name="ISME J.">
        <title>Cultivation and genomic characterization of novel and ubiquitous marine nitrite-oxidizing bacteria from the Nitrospirales.</title>
        <authorList>
            <person name="Mueller A.J."/>
            <person name="Daebeler A."/>
            <person name="Herbold C.W."/>
            <person name="Kirkegaard R.H."/>
            <person name="Daims H."/>
        </authorList>
    </citation>
    <scope>NUCLEOTIDE SEQUENCE [LARGE SCALE GENOMIC DNA]</scope>
    <source>
        <strain evidence="5 6">EB</strain>
    </source>
</reference>
<dbReference type="SUPFAM" id="SSF69593">
    <property type="entry name" value="Glycerol-3-phosphate (1)-acyltransferase"/>
    <property type="match status" value="1"/>
</dbReference>
<protein>
    <submittedName>
        <fullName evidence="5">Lysophospholipid acyltransferase family protein</fullName>
    </submittedName>
</protein>
<evidence type="ECO:0000313" key="5">
    <source>
        <dbReference type="EMBL" id="MDT7041943.1"/>
    </source>
</evidence>
<dbReference type="Proteomes" id="UP001250932">
    <property type="component" value="Unassembled WGS sequence"/>
</dbReference>
<dbReference type="SMART" id="SM00563">
    <property type="entry name" value="PlsC"/>
    <property type="match status" value="1"/>
</dbReference>
<feature type="domain" description="Phospholipid/glycerol acyltransferase" evidence="4">
    <location>
        <begin position="40"/>
        <end position="151"/>
    </location>
</feature>
<dbReference type="InterPro" id="IPR002123">
    <property type="entry name" value="Plipid/glycerol_acylTrfase"/>
</dbReference>
<comment type="caution">
    <text evidence="5">The sequence shown here is derived from an EMBL/GenBank/DDBJ whole genome shotgun (WGS) entry which is preliminary data.</text>
</comment>
<gene>
    <name evidence="5" type="ORF">PPG34_06230</name>
</gene>
<accession>A0ABU3K6C9</accession>
<dbReference type="RefSeq" id="WP_313832288.1">
    <property type="nucleotide sequence ID" value="NZ_JAQOUE010000001.1"/>
</dbReference>
<dbReference type="CDD" id="cd07989">
    <property type="entry name" value="LPLAT_AGPAT-like"/>
    <property type="match status" value="1"/>
</dbReference>